<dbReference type="Proteomes" id="UP000573001">
    <property type="component" value="Unassembled WGS sequence"/>
</dbReference>
<dbReference type="Pfam" id="PF20117">
    <property type="entry name" value="DUF6507"/>
    <property type="match status" value="1"/>
</dbReference>
<dbReference type="Proteomes" id="UP000590225">
    <property type="component" value="Unassembled WGS sequence"/>
</dbReference>
<reference evidence="1 4" key="2">
    <citation type="submission" date="2020-07" db="EMBL/GenBank/DDBJ databases">
        <title>Above-ground endophytic microbial communities from plants in different locations in the United States.</title>
        <authorList>
            <person name="Frank C."/>
        </authorList>
    </citation>
    <scope>NUCLEOTIDE SEQUENCE [LARGE SCALE GENOMIC DNA]</scope>
    <source>
        <strain evidence="1 4">WPL5_2</strain>
    </source>
</reference>
<keyword evidence="3" id="KW-1185">Reference proteome</keyword>
<name>A0AAW3T9C2_9MICO</name>
<reference evidence="2 3" key="1">
    <citation type="submission" date="2020-05" db="EMBL/GenBank/DDBJ databases">
        <title>Genome Sequencing of Type Strains.</title>
        <authorList>
            <person name="Lemaire J.F."/>
            <person name="Inderbitzin P."/>
            <person name="Gregorio O.A."/>
            <person name="Collins S.B."/>
            <person name="Wespe N."/>
            <person name="Knight-Connoni V."/>
        </authorList>
    </citation>
    <scope>NUCLEOTIDE SEQUENCE [LARGE SCALE GENOMIC DNA]</scope>
    <source>
        <strain evidence="2 3">ATCC 19096</strain>
    </source>
</reference>
<evidence type="ECO:0000313" key="1">
    <source>
        <dbReference type="EMBL" id="MBA8991746.1"/>
    </source>
</evidence>
<gene>
    <name evidence="1" type="ORF">FHW23_003024</name>
    <name evidence="2" type="ORF">HP507_08695</name>
</gene>
<evidence type="ECO:0000313" key="2">
    <source>
        <dbReference type="EMBL" id="NUU13908.1"/>
    </source>
</evidence>
<dbReference type="EMBL" id="JABMCE010000074">
    <property type="protein sequence ID" value="NUU13908.1"/>
    <property type="molecule type" value="Genomic_DNA"/>
</dbReference>
<accession>A0AAW3T9C2</accession>
<sequence length="127" mass="12651">MVDGWRVDPAGVESVLNSVANRTTTMSTALGGSEDGSVQGVDTIVQDAATAAESQVIGEAVAGFFEHRKATLTGIQNRIRASLLGASGATKAIIAGDEHMAATTQANAVSAASTGDFAAFDGAPGAN</sequence>
<evidence type="ECO:0008006" key="5">
    <source>
        <dbReference type="Google" id="ProtNLM"/>
    </source>
</evidence>
<evidence type="ECO:0000313" key="4">
    <source>
        <dbReference type="Proteomes" id="UP000590225"/>
    </source>
</evidence>
<organism evidence="1 4">
    <name type="scientific">Curtobacterium pusillum</name>
    <dbReference type="NCBI Taxonomy" id="69373"/>
    <lineage>
        <taxon>Bacteria</taxon>
        <taxon>Bacillati</taxon>
        <taxon>Actinomycetota</taxon>
        <taxon>Actinomycetes</taxon>
        <taxon>Micrococcales</taxon>
        <taxon>Microbacteriaceae</taxon>
        <taxon>Curtobacterium</taxon>
    </lineage>
</organism>
<dbReference type="RefSeq" id="WP_175351394.1">
    <property type="nucleotide sequence ID" value="NZ_BAAAWQ010000001.1"/>
</dbReference>
<protein>
    <recommendedName>
        <fullName evidence="5">PE domain-containing protein</fullName>
    </recommendedName>
</protein>
<dbReference type="EMBL" id="JACGXP010000005">
    <property type="protein sequence ID" value="MBA8991746.1"/>
    <property type="molecule type" value="Genomic_DNA"/>
</dbReference>
<comment type="caution">
    <text evidence="1">The sequence shown here is derived from an EMBL/GenBank/DDBJ whole genome shotgun (WGS) entry which is preliminary data.</text>
</comment>
<evidence type="ECO:0000313" key="3">
    <source>
        <dbReference type="Proteomes" id="UP000573001"/>
    </source>
</evidence>
<proteinExistence type="predicted"/>
<dbReference type="AlphaFoldDB" id="A0AAW3T9C2"/>
<dbReference type="InterPro" id="IPR045436">
    <property type="entry name" value="DUF6507"/>
</dbReference>